<protein>
    <submittedName>
        <fullName evidence="10">AAT family amino acid transporter</fullName>
    </submittedName>
</protein>
<keyword evidence="5" id="KW-0029">Amino-acid transport</keyword>
<feature type="transmembrane region" description="Helical" evidence="8">
    <location>
        <begin position="184"/>
        <end position="204"/>
    </location>
</feature>
<dbReference type="GO" id="GO:0005886">
    <property type="term" value="C:plasma membrane"/>
    <property type="evidence" value="ECO:0007669"/>
    <property type="project" value="UniProtKB-SubCell"/>
</dbReference>
<name>A0A165JZF7_XYLHT</name>
<gene>
    <name evidence="10" type="ORF">L228DRAFT_206595</name>
</gene>
<dbReference type="Gene3D" id="1.20.1740.10">
    <property type="entry name" value="Amino acid/polyamine transporter I"/>
    <property type="match status" value="1"/>
</dbReference>
<keyword evidence="11" id="KW-1185">Reference proteome</keyword>
<organism evidence="10 11">
    <name type="scientific">Xylona heveae (strain CBS 132557 / TC161)</name>
    <dbReference type="NCBI Taxonomy" id="1328760"/>
    <lineage>
        <taxon>Eukaryota</taxon>
        <taxon>Fungi</taxon>
        <taxon>Dikarya</taxon>
        <taxon>Ascomycota</taxon>
        <taxon>Pezizomycotina</taxon>
        <taxon>Xylonomycetes</taxon>
        <taxon>Xylonales</taxon>
        <taxon>Xylonaceae</taxon>
        <taxon>Xylona</taxon>
    </lineage>
</organism>
<keyword evidence="4 8" id="KW-0812">Transmembrane</keyword>
<evidence type="ECO:0000256" key="2">
    <source>
        <dbReference type="ARBA" id="ARBA00022448"/>
    </source>
</evidence>
<dbReference type="Pfam" id="PF00324">
    <property type="entry name" value="AA_permease"/>
    <property type="match status" value="1"/>
</dbReference>
<dbReference type="InParanoid" id="A0A165JZF7"/>
<dbReference type="NCBIfam" id="TIGR00913">
    <property type="entry name" value="2A0310"/>
    <property type="match status" value="1"/>
</dbReference>
<dbReference type="PROSITE" id="PS00218">
    <property type="entry name" value="AMINO_ACID_PERMEASE_1"/>
    <property type="match status" value="1"/>
</dbReference>
<keyword evidence="7 8" id="KW-0472">Membrane</keyword>
<feature type="transmembrane region" description="Helical" evidence="8">
    <location>
        <begin position="276"/>
        <end position="295"/>
    </location>
</feature>
<accession>A0A165JZF7</accession>
<feature type="transmembrane region" description="Helical" evidence="8">
    <location>
        <begin position="315"/>
        <end position="343"/>
    </location>
</feature>
<evidence type="ECO:0000313" key="11">
    <source>
        <dbReference type="Proteomes" id="UP000076632"/>
    </source>
</evidence>
<evidence type="ECO:0000256" key="1">
    <source>
        <dbReference type="ARBA" id="ARBA00004651"/>
    </source>
</evidence>
<dbReference type="PIRSF" id="PIRSF006060">
    <property type="entry name" value="AA_transporter"/>
    <property type="match status" value="1"/>
</dbReference>
<dbReference type="STRING" id="1328760.A0A165JZF7"/>
<dbReference type="EMBL" id="KV407454">
    <property type="protein sequence ID" value="KZF26821.1"/>
    <property type="molecule type" value="Genomic_DNA"/>
</dbReference>
<evidence type="ECO:0000256" key="8">
    <source>
        <dbReference type="SAM" id="Phobius"/>
    </source>
</evidence>
<dbReference type="InterPro" id="IPR004840">
    <property type="entry name" value="Amino_acid_permease_CS"/>
</dbReference>
<feature type="transmembrane region" description="Helical" evidence="8">
    <location>
        <begin position="51"/>
        <end position="70"/>
    </location>
</feature>
<sequence>MTTEDKTYAEKDAPVAASHSGLDHEAGVIEDVTAKENHALKRGLKGRHMQMIAIGGSIGAGLFVGSGGALSTGGPASLIIGFLIVGGMLLCTVQSLGELAVMYPVNGAFFDYSLRFLDKSWAFAMGYNYAVGWLVVLPYELTAAGLTIKYWRPDLNIGIWIAVFLTALFVIQVFGVKGYGEVEFILAMIKVTAILGFIILGIIIDCGGVPTDHRGYIGASYWHDPSKGGAFRNGFKGFCSVFVTAAFSFGGTEMVGLAAAETADPRRTIPRATKQTFWRICLFYIISLLLMGLIVPSNSPELLNSGDSDTKDSAFVLAIKLAGIKGLPSVMNVVITISVLSVANSCTYGSTRTFQALARKGMAPAIFARVDKQGRPWAAVILQLAFGLLAFVNESSVAGGQFFTWLLALTGLSYFFTWGSVCLSFIRYRAGWKAQGRSLSEIPWRSQLGLPGAWIGFLLNCLCLIATFYVSLFPVGSSPNAEGFFEDYLAAPIVIACYIFWKIYDRDWSLFIRTRDMDLDTGRREIDLEPLPEEDYTGTKGKFRAVYRFFC</sequence>
<dbReference type="PANTHER" id="PTHR43341:SF1">
    <property type="entry name" value="GENERAL AMINO-ACID PERMEASE GAP1"/>
    <property type="match status" value="1"/>
</dbReference>
<evidence type="ECO:0000256" key="6">
    <source>
        <dbReference type="ARBA" id="ARBA00022989"/>
    </source>
</evidence>
<dbReference type="RefSeq" id="XP_018192376.1">
    <property type="nucleotide sequence ID" value="XM_018329683.1"/>
</dbReference>
<evidence type="ECO:0000256" key="4">
    <source>
        <dbReference type="ARBA" id="ARBA00022692"/>
    </source>
</evidence>
<dbReference type="InterPro" id="IPR050524">
    <property type="entry name" value="APC_YAT"/>
</dbReference>
<evidence type="ECO:0000256" key="3">
    <source>
        <dbReference type="ARBA" id="ARBA00022475"/>
    </source>
</evidence>
<dbReference type="OMA" id="CLAHARM"/>
<feature type="transmembrane region" description="Helical" evidence="8">
    <location>
        <begin position="235"/>
        <end position="255"/>
    </location>
</feature>
<keyword evidence="3" id="KW-1003">Cell membrane</keyword>
<feature type="transmembrane region" description="Helical" evidence="8">
    <location>
        <begin position="488"/>
        <end position="504"/>
    </location>
</feature>
<feature type="transmembrane region" description="Helical" evidence="8">
    <location>
        <begin position="405"/>
        <end position="428"/>
    </location>
</feature>
<dbReference type="GO" id="GO:0015171">
    <property type="term" value="F:amino acid transmembrane transporter activity"/>
    <property type="evidence" value="ECO:0007669"/>
    <property type="project" value="TreeGrafter"/>
</dbReference>
<evidence type="ECO:0000259" key="9">
    <source>
        <dbReference type="Pfam" id="PF00324"/>
    </source>
</evidence>
<dbReference type="FunFam" id="1.20.1740.10:FF:000017">
    <property type="entry name" value="Amino acid permease"/>
    <property type="match status" value="1"/>
</dbReference>
<dbReference type="OrthoDB" id="3900342at2759"/>
<feature type="transmembrane region" description="Helical" evidence="8">
    <location>
        <begin position="448"/>
        <end position="468"/>
    </location>
</feature>
<feature type="transmembrane region" description="Helical" evidence="8">
    <location>
        <begin position="159"/>
        <end position="177"/>
    </location>
</feature>
<keyword evidence="6 8" id="KW-1133">Transmembrane helix</keyword>
<reference evidence="10 11" key="1">
    <citation type="journal article" date="2016" name="Fungal Biol.">
        <title>The genome of Xylona heveae provides a window into fungal endophytism.</title>
        <authorList>
            <person name="Gazis R."/>
            <person name="Kuo A."/>
            <person name="Riley R."/>
            <person name="LaButti K."/>
            <person name="Lipzen A."/>
            <person name="Lin J."/>
            <person name="Amirebrahimi M."/>
            <person name="Hesse C.N."/>
            <person name="Spatafora J.W."/>
            <person name="Henrissat B."/>
            <person name="Hainaut M."/>
            <person name="Grigoriev I.V."/>
            <person name="Hibbett D.S."/>
        </authorList>
    </citation>
    <scope>NUCLEOTIDE SEQUENCE [LARGE SCALE GENOMIC DNA]</scope>
    <source>
        <strain evidence="10 11">TC161</strain>
    </source>
</reference>
<evidence type="ECO:0000256" key="5">
    <source>
        <dbReference type="ARBA" id="ARBA00022970"/>
    </source>
</evidence>
<dbReference type="PANTHER" id="PTHR43341">
    <property type="entry name" value="AMINO ACID PERMEASE"/>
    <property type="match status" value="1"/>
</dbReference>
<feature type="transmembrane region" description="Helical" evidence="8">
    <location>
        <begin position="76"/>
        <end position="101"/>
    </location>
</feature>
<keyword evidence="2" id="KW-0813">Transport</keyword>
<feature type="domain" description="Amino acid permease/ SLC12A" evidence="9">
    <location>
        <begin position="48"/>
        <end position="511"/>
    </location>
</feature>
<dbReference type="Proteomes" id="UP000076632">
    <property type="component" value="Unassembled WGS sequence"/>
</dbReference>
<proteinExistence type="predicted"/>
<feature type="transmembrane region" description="Helical" evidence="8">
    <location>
        <begin position="121"/>
        <end position="139"/>
    </location>
</feature>
<dbReference type="InterPro" id="IPR004841">
    <property type="entry name" value="AA-permease/SLC12A_dom"/>
</dbReference>
<dbReference type="GeneID" id="28894820"/>
<feature type="transmembrane region" description="Helical" evidence="8">
    <location>
        <begin position="376"/>
        <end position="393"/>
    </location>
</feature>
<evidence type="ECO:0000256" key="7">
    <source>
        <dbReference type="ARBA" id="ARBA00023136"/>
    </source>
</evidence>
<dbReference type="InterPro" id="IPR004762">
    <property type="entry name" value="Amino_acid_permease_fungi"/>
</dbReference>
<dbReference type="AlphaFoldDB" id="A0A165JZF7"/>
<comment type="subcellular location">
    <subcellularLocation>
        <location evidence="1">Cell membrane</location>
        <topology evidence="1">Multi-pass membrane protein</topology>
    </subcellularLocation>
</comment>
<evidence type="ECO:0000313" key="10">
    <source>
        <dbReference type="EMBL" id="KZF26821.1"/>
    </source>
</evidence>